<dbReference type="GO" id="GO:0001819">
    <property type="term" value="P:positive regulation of cytokine production"/>
    <property type="evidence" value="ECO:0007669"/>
    <property type="project" value="TreeGrafter"/>
</dbReference>
<name>A0A6I9NTH0_9TELE</name>
<dbReference type="AlphaFoldDB" id="A0A6I9NTH0"/>
<keyword evidence="11" id="KW-0732">Signal</keyword>
<protein>
    <recommendedName>
        <fullName evidence="5">Monocyte differentiation antigen CD14</fullName>
    </recommendedName>
    <alternativeName>
        <fullName evidence="20">Myeloid cell-specific leucine-rich glycoprotein</fullName>
    </alternativeName>
</protein>
<dbReference type="Proteomes" id="UP000504611">
    <property type="component" value="Unplaced"/>
</dbReference>
<organism evidence="21 22">
    <name type="scientific">Notothenia coriiceps</name>
    <name type="common">black rockcod</name>
    <dbReference type="NCBI Taxonomy" id="8208"/>
    <lineage>
        <taxon>Eukaryota</taxon>
        <taxon>Metazoa</taxon>
        <taxon>Chordata</taxon>
        <taxon>Craniata</taxon>
        <taxon>Vertebrata</taxon>
        <taxon>Euteleostomi</taxon>
        <taxon>Actinopterygii</taxon>
        <taxon>Neopterygii</taxon>
        <taxon>Teleostei</taxon>
        <taxon>Neoteleostei</taxon>
        <taxon>Acanthomorphata</taxon>
        <taxon>Eupercaria</taxon>
        <taxon>Perciformes</taxon>
        <taxon>Notothenioidei</taxon>
        <taxon>Nototheniidae</taxon>
        <taxon>Notothenia</taxon>
    </lineage>
</organism>
<dbReference type="PROSITE" id="PS51450">
    <property type="entry name" value="LRR"/>
    <property type="match status" value="3"/>
</dbReference>
<dbReference type="KEGG" id="ncc:104952964"/>
<dbReference type="GO" id="GO:0005576">
    <property type="term" value="C:extracellular region"/>
    <property type="evidence" value="ECO:0007669"/>
    <property type="project" value="UniProtKB-SubCell"/>
</dbReference>
<keyword evidence="10" id="KW-0336">GPI-anchor</keyword>
<evidence type="ECO:0000256" key="11">
    <source>
        <dbReference type="ARBA" id="ARBA00022729"/>
    </source>
</evidence>
<dbReference type="Pfam" id="PF12799">
    <property type="entry name" value="LRR_4"/>
    <property type="match status" value="1"/>
</dbReference>
<dbReference type="GO" id="GO:0006954">
    <property type="term" value="P:inflammatory response"/>
    <property type="evidence" value="ECO:0007669"/>
    <property type="project" value="UniProtKB-KW"/>
</dbReference>
<dbReference type="GO" id="GO:0001530">
    <property type="term" value="F:lipopolysaccharide binding"/>
    <property type="evidence" value="ECO:0007669"/>
    <property type="project" value="TreeGrafter"/>
</dbReference>
<dbReference type="PANTHER" id="PTHR10630">
    <property type="entry name" value="MONOCYTE DIFFERENTIATION ANTIGEN CD14"/>
    <property type="match status" value="1"/>
</dbReference>
<keyword evidence="6" id="KW-1003">Cell membrane</keyword>
<evidence type="ECO:0000256" key="17">
    <source>
        <dbReference type="ARBA" id="ARBA00023180"/>
    </source>
</evidence>
<dbReference type="InterPro" id="IPR016337">
    <property type="entry name" value="Monocyte_diff_Ag_CD14"/>
</dbReference>
<evidence type="ECO:0000256" key="8">
    <source>
        <dbReference type="ARBA" id="ARBA00022588"/>
    </source>
</evidence>
<keyword evidence="21" id="KW-1185">Reference proteome</keyword>
<evidence type="ECO:0000256" key="13">
    <source>
        <dbReference type="ARBA" id="ARBA00022859"/>
    </source>
</evidence>
<evidence type="ECO:0000313" key="22">
    <source>
        <dbReference type="RefSeq" id="XP_010778178.1"/>
    </source>
</evidence>
<dbReference type="RefSeq" id="XP_010778178.1">
    <property type="nucleotide sequence ID" value="XM_010779876.1"/>
</dbReference>
<evidence type="ECO:0000256" key="16">
    <source>
        <dbReference type="ARBA" id="ARBA00023157"/>
    </source>
</evidence>
<keyword evidence="12" id="KW-0677">Repeat</keyword>
<evidence type="ECO:0000256" key="2">
    <source>
        <dbReference type="ARBA" id="ARBA00004555"/>
    </source>
</evidence>
<dbReference type="SUPFAM" id="SSF52058">
    <property type="entry name" value="L domain-like"/>
    <property type="match status" value="1"/>
</dbReference>
<keyword evidence="9" id="KW-0433">Leucine-rich repeat</keyword>
<evidence type="ECO:0000256" key="14">
    <source>
        <dbReference type="ARBA" id="ARBA00023034"/>
    </source>
</evidence>
<dbReference type="PANTHER" id="PTHR10630:SF3">
    <property type="entry name" value="MONOCYTE DIFFERENTIATION ANTIGEN CD14"/>
    <property type="match status" value="1"/>
</dbReference>
<dbReference type="PRINTS" id="PR00019">
    <property type="entry name" value="LEURICHRPT"/>
</dbReference>
<accession>A0A6I9NTH0</accession>
<keyword evidence="16" id="KW-1015">Disulfide bond</keyword>
<evidence type="ECO:0000256" key="3">
    <source>
        <dbReference type="ARBA" id="ARBA00004609"/>
    </source>
</evidence>
<keyword evidence="8" id="KW-0399">Innate immunity</keyword>
<evidence type="ECO:0000256" key="20">
    <source>
        <dbReference type="ARBA" id="ARBA00031013"/>
    </source>
</evidence>
<evidence type="ECO:0000256" key="4">
    <source>
        <dbReference type="ARBA" id="ARBA00004613"/>
    </source>
</evidence>
<evidence type="ECO:0000256" key="18">
    <source>
        <dbReference type="ARBA" id="ARBA00023198"/>
    </source>
</evidence>
<dbReference type="Pfam" id="PF13516">
    <property type="entry name" value="LRR_6"/>
    <property type="match status" value="1"/>
</dbReference>
<evidence type="ECO:0000256" key="1">
    <source>
        <dbReference type="ARBA" id="ARBA00004285"/>
    </source>
</evidence>
<dbReference type="OrthoDB" id="1081807at2759"/>
<keyword evidence="15" id="KW-0472">Membrane</keyword>
<keyword evidence="18" id="KW-0395">Inflammatory response</keyword>
<sequence length="171" mass="18881">VFVMPCATAHMLLNLQYLDLSDNLLTDLTLTETLCNGDGTLKDLRVLNVSGNALKSLSTVSRLVTNLSKLTHLDVSRNGFISMPGGCSWPSTLRYLNISWAKLTTISPCLPETLEVLDLSNNDLKAFILILPALRELHLSGNKILSLPPGWMFPNLQTLTIQVRTNLNISY</sequence>
<feature type="non-terminal residue" evidence="22">
    <location>
        <position position="1"/>
    </location>
</feature>
<dbReference type="Pfam" id="PF00560">
    <property type="entry name" value="LRR_1"/>
    <property type="match status" value="1"/>
</dbReference>
<dbReference type="InterPro" id="IPR025875">
    <property type="entry name" value="Leu-rich_rpt_4"/>
</dbReference>
<keyword evidence="17" id="KW-0325">Glycoprotein</keyword>
<dbReference type="GO" id="GO:0009897">
    <property type="term" value="C:external side of plasma membrane"/>
    <property type="evidence" value="ECO:0007669"/>
    <property type="project" value="TreeGrafter"/>
</dbReference>
<dbReference type="GeneID" id="104952964"/>
<dbReference type="SMART" id="SM00369">
    <property type="entry name" value="LRR_TYP"/>
    <property type="match status" value="4"/>
</dbReference>
<feature type="non-terminal residue" evidence="22">
    <location>
        <position position="171"/>
    </location>
</feature>
<dbReference type="GO" id="GO:0071222">
    <property type="term" value="P:cellular response to lipopolysaccharide"/>
    <property type="evidence" value="ECO:0007669"/>
    <property type="project" value="TreeGrafter"/>
</dbReference>
<dbReference type="GO" id="GO:0034142">
    <property type="term" value="P:toll-like receptor 4 signaling pathway"/>
    <property type="evidence" value="ECO:0007669"/>
    <property type="project" value="TreeGrafter"/>
</dbReference>
<dbReference type="Gene3D" id="3.80.10.10">
    <property type="entry name" value="Ribonuclease Inhibitor"/>
    <property type="match status" value="1"/>
</dbReference>
<keyword evidence="14" id="KW-0333">Golgi apparatus</keyword>
<gene>
    <name evidence="22" type="primary">LOC104952964</name>
</gene>
<proteinExistence type="predicted"/>
<dbReference type="InterPro" id="IPR003591">
    <property type="entry name" value="Leu-rich_rpt_typical-subtyp"/>
</dbReference>
<dbReference type="GO" id="GO:0005794">
    <property type="term" value="C:Golgi apparatus"/>
    <property type="evidence" value="ECO:0007669"/>
    <property type="project" value="UniProtKB-SubCell"/>
</dbReference>
<evidence type="ECO:0000256" key="5">
    <source>
        <dbReference type="ARBA" id="ARBA00020237"/>
    </source>
</evidence>
<evidence type="ECO:0000256" key="9">
    <source>
        <dbReference type="ARBA" id="ARBA00022614"/>
    </source>
</evidence>
<dbReference type="InterPro" id="IPR001611">
    <property type="entry name" value="Leu-rich_rpt"/>
</dbReference>
<reference evidence="22" key="1">
    <citation type="submission" date="2025-08" db="UniProtKB">
        <authorList>
            <consortium name="RefSeq"/>
        </authorList>
    </citation>
    <scope>IDENTIFICATION</scope>
    <source>
        <tissue evidence="22">Muscle</tissue>
    </source>
</reference>
<evidence type="ECO:0000256" key="6">
    <source>
        <dbReference type="ARBA" id="ARBA00022475"/>
    </source>
</evidence>
<dbReference type="GO" id="GO:0046696">
    <property type="term" value="C:lipopolysaccharide receptor complex"/>
    <property type="evidence" value="ECO:0007669"/>
    <property type="project" value="TreeGrafter"/>
</dbReference>
<evidence type="ECO:0000256" key="7">
    <source>
        <dbReference type="ARBA" id="ARBA00022525"/>
    </source>
</evidence>
<evidence type="ECO:0000313" key="21">
    <source>
        <dbReference type="Proteomes" id="UP000504611"/>
    </source>
</evidence>
<keyword evidence="19" id="KW-0449">Lipoprotein</keyword>
<evidence type="ECO:0000256" key="19">
    <source>
        <dbReference type="ARBA" id="ARBA00023288"/>
    </source>
</evidence>
<evidence type="ECO:0000256" key="10">
    <source>
        <dbReference type="ARBA" id="ARBA00022622"/>
    </source>
</evidence>
<evidence type="ECO:0000256" key="15">
    <source>
        <dbReference type="ARBA" id="ARBA00023136"/>
    </source>
</evidence>
<dbReference type="GO" id="GO:0045087">
    <property type="term" value="P:innate immune response"/>
    <property type="evidence" value="ECO:0007669"/>
    <property type="project" value="UniProtKB-KW"/>
</dbReference>
<dbReference type="InterPro" id="IPR032675">
    <property type="entry name" value="LRR_dom_sf"/>
</dbReference>
<keyword evidence="13" id="KW-0391">Immunity</keyword>
<keyword evidence="7" id="KW-0964">Secreted</keyword>
<evidence type="ECO:0000256" key="12">
    <source>
        <dbReference type="ARBA" id="ARBA00022737"/>
    </source>
</evidence>
<comment type="subcellular location">
    <subcellularLocation>
        <location evidence="3">Cell membrane</location>
        <topology evidence="3">Lipid-anchor</topology>
        <topology evidence="3">GPI-anchor</topology>
    </subcellularLocation>
    <subcellularLocation>
        <location evidence="2">Golgi apparatus</location>
    </subcellularLocation>
    <subcellularLocation>
        <location evidence="1">Membrane raft</location>
    </subcellularLocation>
    <subcellularLocation>
        <location evidence="4">Secreted</location>
    </subcellularLocation>
</comment>
<dbReference type="GO" id="GO:0045121">
    <property type="term" value="C:membrane raft"/>
    <property type="evidence" value="ECO:0007669"/>
    <property type="project" value="UniProtKB-SubCell"/>
</dbReference>